<protein>
    <submittedName>
        <fullName evidence="1">Zn-dependent protease</fullName>
    </submittedName>
</protein>
<dbReference type="Proteomes" id="UP000250918">
    <property type="component" value="Unassembled WGS sequence"/>
</dbReference>
<evidence type="ECO:0000313" key="2">
    <source>
        <dbReference type="Proteomes" id="UP000250918"/>
    </source>
</evidence>
<dbReference type="Gene3D" id="3.60.20.10">
    <property type="entry name" value="Glutamine Phosphoribosylpyrophosphate, subunit 1, domain 1"/>
    <property type="match status" value="1"/>
</dbReference>
<comment type="caution">
    <text evidence="1">The sequence shown here is derived from an EMBL/GenBank/DDBJ whole genome shotgun (WGS) entry which is preliminary data.</text>
</comment>
<name>A0A855WYG8_9BACT</name>
<accession>A0A855WYG8</accession>
<proteinExistence type="predicted"/>
<dbReference type="PANTHER" id="PTHR39328">
    <property type="entry name" value="BLL2871 PROTEIN"/>
    <property type="match status" value="1"/>
</dbReference>
<dbReference type="GO" id="GO:0006508">
    <property type="term" value="P:proteolysis"/>
    <property type="evidence" value="ECO:0007669"/>
    <property type="project" value="UniProtKB-KW"/>
</dbReference>
<dbReference type="GO" id="GO:0008233">
    <property type="term" value="F:peptidase activity"/>
    <property type="evidence" value="ECO:0007669"/>
    <property type="project" value="UniProtKB-KW"/>
</dbReference>
<evidence type="ECO:0000313" key="1">
    <source>
        <dbReference type="EMBL" id="PWB70613.1"/>
    </source>
</evidence>
<sequence>MRMDIILWLTLAAACACAGEVNIVRPSRLAHTYSIVAYDSATGQFGAAVQSHYFRVADVIWAEAGIGAVATQSLVDFAYGPLGLDMMRNGKTATQALAGLLASDPSNSVRQVAMIDRYGNVAAHTGAKCIPEAGNRTGKNYSVQANLMLKNTVWDAMAKAFESAQGDLADRMMAALEAAQGEGGDIRGMQSAAILVVTGKPTGQVWRDRLVDLRVDDSPKPLDELKRLLTIQRAYKHEDKGDDYTAIGKTAEAEVEYEEASRLAP</sequence>
<dbReference type="EMBL" id="PQAP01000139">
    <property type="protein sequence ID" value="PWB70613.1"/>
    <property type="molecule type" value="Genomic_DNA"/>
</dbReference>
<keyword evidence="1" id="KW-0645">Protease</keyword>
<dbReference type="PANTHER" id="PTHR39328:SF1">
    <property type="entry name" value="BLL2871 PROTEIN"/>
    <property type="match status" value="1"/>
</dbReference>
<feature type="non-terminal residue" evidence="1">
    <location>
        <position position="265"/>
    </location>
</feature>
<dbReference type="PROSITE" id="PS51257">
    <property type="entry name" value="PROKAR_LIPOPROTEIN"/>
    <property type="match status" value="1"/>
</dbReference>
<gene>
    <name evidence="1" type="ORF">C3F09_08835</name>
</gene>
<dbReference type="SUPFAM" id="SSF56235">
    <property type="entry name" value="N-terminal nucleophile aminohydrolases (Ntn hydrolases)"/>
    <property type="match status" value="1"/>
</dbReference>
<dbReference type="InterPro" id="IPR010430">
    <property type="entry name" value="DUF1028"/>
</dbReference>
<dbReference type="AlphaFoldDB" id="A0A855WYG8"/>
<dbReference type="InterPro" id="IPR029055">
    <property type="entry name" value="Ntn_hydrolases_N"/>
</dbReference>
<dbReference type="Pfam" id="PF06267">
    <property type="entry name" value="DUF1028"/>
    <property type="match status" value="1"/>
</dbReference>
<reference evidence="1 2" key="1">
    <citation type="journal article" date="2018" name="ISME J.">
        <title>A methanotrophic archaeon couples anaerobic oxidation of methane to Fe(III) reduction.</title>
        <authorList>
            <person name="Cai C."/>
            <person name="Leu A.O."/>
            <person name="Xie G.J."/>
            <person name="Guo J."/>
            <person name="Feng Y."/>
            <person name="Zhao J.X."/>
            <person name="Tyson G.W."/>
            <person name="Yuan Z."/>
            <person name="Hu S."/>
        </authorList>
    </citation>
    <scope>NUCLEOTIDE SEQUENCE [LARGE SCALE GENOMIC DNA]</scope>
    <source>
        <strain evidence="1">FeB_12</strain>
    </source>
</reference>
<keyword evidence="1" id="KW-0378">Hydrolase</keyword>
<organism evidence="1 2">
    <name type="scientific">candidate division GN15 bacterium</name>
    <dbReference type="NCBI Taxonomy" id="2072418"/>
    <lineage>
        <taxon>Bacteria</taxon>
        <taxon>candidate division GN15</taxon>
    </lineage>
</organism>